<evidence type="ECO:0000256" key="3">
    <source>
        <dbReference type="ARBA" id="ARBA00023167"/>
    </source>
</evidence>
<dbReference type="SMART" id="SM00530">
    <property type="entry name" value="HTH_XRE"/>
    <property type="match status" value="1"/>
</dbReference>
<dbReference type="InterPro" id="IPR001387">
    <property type="entry name" value="Cro/C1-type_HTH"/>
</dbReference>
<dbReference type="EMBL" id="CP009507">
    <property type="protein sequence ID" value="AKB32441.1"/>
    <property type="molecule type" value="Genomic_DNA"/>
</dbReference>
<dbReference type="InterPro" id="IPR010982">
    <property type="entry name" value="Lambda_DNA-bd_dom_sf"/>
</dbReference>
<feature type="domain" description="HTH cro/C1-type" evidence="5">
    <location>
        <begin position="9"/>
        <end position="63"/>
    </location>
</feature>
<organism evidence="7 8">
    <name type="scientific">Methanosarcina siciliae HI350</name>
    <dbReference type="NCBI Taxonomy" id="1434119"/>
    <lineage>
        <taxon>Archaea</taxon>
        <taxon>Methanobacteriati</taxon>
        <taxon>Methanobacteriota</taxon>
        <taxon>Stenosarchaea group</taxon>
        <taxon>Methanomicrobia</taxon>
        <taxon>Methanosarcinales</taxon>
        <taxon>Methanosarcinaceae</taxon>
        <taxon>Methanosarcina</taxon>
    </lineage>
</organism>
<dbReference type="HOGENOM" id="CLU_116133_0_0_2"/>
<reference evidence="7 8" key="1">
    <citation type="submission" date="2014-07" db="EMBL/GenBank/DDBJ databases">
        <title>Methanogenic archaea and the global carbon cycle.</title>
        <authorList>
            <person name="Henriksen J.R."/>
            <person name="Luke J."/>
            <person name="Reinhart S."/>
            <person name="Benedict M.N."/>
            <person name="Youngblut N.D."/>
            <person name="Metcalf M.E."/>
            <person name="Whitaker R.J."/>
            <person name="Metcalf W.W."/>
        </authorList>
    </citation>
    <scope>NUCLEOTIDE SEQUENCE [LARGE SCALE GENOMIC DNA]</scope>
    <source>
        <strain evidence="7 8">HI350</strain>
    </source>
</reference>
<sequence>MQLPTPENLKKRRNELGLTQSDLAKRAGVSQPLIARIESGDVDPRLSTVRKILDAFEEAEKEQQIIIKDLMHSPVLHVSPEDSVEEVVNLMHIHGFSQIPVLDRGIPVGSISEDMIVKLMSESKKKSISQLKISGIMGESFPTVSPRISISVVSHILEGNPAVLVVEKGAVVGVVTKHDVMKLLQGQ</sequence>
<dbReference type="PATRIC" id="fig|1434119.4.peg.2235"/>
<dbReference type="Pfam" id="PF01381">
    <property type="entry name" value="HTH_3"/>
    <property type="match status" value="1"/>
</dbReference>
<keyword evidence="1" id="KW-0028">Amino-acid biosynthesis</keyword>
<dbReference type="KEGG" id="msz:MSSIH_1751"/>
<dbReference type="SMART" id="SM00116">
    <property type="entry name" value="CBS"/>
    <property type="match status" value="2"/>
</dbReference>
<dbReference type="AlphaFoldDB" id="A0A0E3LAQ7"/>
<name>A0A0E3LAQ7_9EURY</name>
<evidence type="ECO:0000259" key="5">
    <source>
        <dbReference type="PROSITE" id="PS50943"/>
    </source>
</evidence>
<dbReference type="PIRSF" id="PIRSF037253">
    <property type="entry name" value="HTH_CBS_prd"/>
    <property type="match status" value="1"/>
</dbReference>
<dbReference type="Gene3D" id="3.10.580.10">
    <property type="entry name" value="CBS-domain"/>
    <property type="match status" value="1"/>
</dbReference>
<evidence type="ECO:0000256" key="2">
    <source>
        <dbReference type="ARBA" id="ARBA00023122"/>
    </source>
</evidence>
<dbReference type="InterPro" id="IPR017158">
    <property type="entry name" value="Tscrpt-reg_CBS-contain_prd"/>
</dbReference>
<keyword evidence="3" id="KW-0486">Methionine biosynthesis</keyword>
<dbReference type="PROSITE" id="PS50943">
    <property type="entry name" value="HTH_CROC1"/>
    <property type="match status" value="1"/>
</dbReference>
<dbReference type="PROSITE" id="PS51371">
    <property type="entry name" value="CBS"/>
    <property type="match status" value="1"/>
</dbReference>
<dbReference type="GeneID" id="41605789"/>
<dbReference type="Gene3D" id="1.10.260.40">
    <property type="entry name" value="lambda repressor-like DNA-binding domains"/>
    <property type="match status" value="1"/>
</dbReference>
<evidence type="ECO:0000256" key="4">
    <source>
        <dbReference type="PROSITE-ProRule" id="PRU00703"/>
    </source>
</evidence>
<dbReference type="InterPro" id="IPR051257">
    <property type="entry name" value="Diverse_CBS-Domain"/>
</dbReference>
<gene>
    <name evidence="7" type="ORF">MSSIH_1751</name>
</gene>
<dbReference type="RefSeq" id="WP_048171967.1">
    <property type="nucleotide sequence ID" value="NZ_CP009507.1"/>
</dbReference>
<dbReference type="PANTHER" id="PTHR43080">
    <property type="entry name" value="CBS DOMAIN-CONTAINING PROTEIN CBSX3, MITOCHONDRIAL"/>
    <property type="match status" value="1"/>
</dbReference>
<evidence type="ECO:0000259" key="6">
    <source>
        <dbReference type="PROSITE" id="PS51371"/>
    </source>
</evidence>
<dbReference type="Pfam" id="PF00571">
    <property type="entry name" value="CBS"/>
    <property type="match status" value="2"/>
</dbReference>
<feature type="domain" description="CBS" evidence="6">
    <location>
        <begin position="71"/>
        <end position="127"/>
    </location>
</feature>
<dbReference type="GeneID" id="24860653"/>
<evidence type="ECO:0000313" key="8">
    <source>
        <dbReference type="Proteomes" id="UP000033092"/>
    </source>
</evidence>
<dbReference type="SUPFAM" id="SSF47413">
    <property type="entry name" value="lambda repressor-like DNA-binding domains"/>
    <property type="match status" value="1"/>
</dbReference>
<dbReference type="PANTHER" id="PTHR43080:SF4">
    <property type="entry name" value="CRO-LIKE PROTEIN"/>
    <property type="match status" value="1"/>
</dbReference>
<dbReference type="InterPro" id="IPR000644">
    <property type="entry name" value="CBS_dom"/>
</dbReference>
<evidence type="ECO:0000313" key="7">
    <source>
        <dbReference type="EMBL" id="AKB32441.1"/>
    </source>
</evidence>
<dbReference type="SUPFAM" id="SSF54631">
    <property type="entry name" value="CBS-domain pair"/>
    <property type="match status" value="1"/>
</dbReference>
<dbReference type="GO" id="GO:0003677">
    <property type="term" value="F:DNA binding"/>
    <property type="evidence" value="ECO:0007669"/>
    <property type="project" value="InterPro"/>
</dbReference>
<proteinExistence type="predicted"/>
<dbReference type="CDD" id="cd00093">
    <property type="entry name" value="HTH_XRE"/>
    <property type="match status" value="1"/>
</dbReference>
<keyword evidence="2 4" id="KW-0129">CBS domain</keyword>
<protein>
    <submittedName>
        <fullName evidence="7">Putative Cro-like protein</fullName>
    </submittedName>
</protein>
<dbReference type="GO" id="GO:0009086">
    <property type="term" value="P:methionine biosynthetic process"/>
    <property type="evidence" value="ECO:0007669"/>
    <property type="project" value="UniProtKB-KW"/>
</dbReference>
<evidence type="ECO:0000256" key="1">
    <source>
        <dbReference type="ARBA" id="ARBA00022605"/>
    </source>
</evidence>
<accession>A0A0E3LAQ7</accession>
<dbReference type="Proteomes" id="UP000033092">
    <property type="component" value="Chromosome"/>
</dbReference>
<dbReference type="InterPro" id="IPR046342">
    <property type="entry name" value="CBS_dom_sf"/>
</dbReference>